<accession>A0A5J4UG40</accession>
<evidence type="ECO:0000313" key="2">
    <source>
        <dbReference type="Proteomes" id="UP000324800"/>
    </source>
</evidence>
<organism evidence="1 2">
    <name type="scientific">Streblomastix strix</name>
    <dbReference type="NCBI Taxonomy" id="222440"/>
    <lineage>
        <taxon>Eukaryota</taxon>
        <taxon>Metamonada</taxon>
        <taxon>Preaxostyla</taxon>
        <taxon>Oxymonadida</taxon>
        <taxon>Streblomastigidae</taxon>
        <taxon>Streblomastix</taxon>
    </lineage>
</organism>
<comment type="caution">
    <text evidence="1">The sequence shown here is derived from an EMBL/GenBank/DDBJ whole genome shotgun (WGS) entry which is preliminary data.</text>
</comment>
<reference evidence="1 2" key="1">
    <citation type="submission" date="2019-03" db="EMBL/GenBank/DDBJ databases">
        <title>Single cell metagenomics reveals metabolic interactions within the superorganism composed of flagellate Streblomastix strix and complex community of Bacteroidetes bacteria on its surface.</title>
        <authorList>
            <person name="Treitli S.C."/>
            <person name="Kolisko M."/>
            <person name="Husnik F."/>
            <person name="Keeling P."/>
            <person name="Hampl V."/>
        </authorList>
    </citation>
    <scope>NUCLEOTIDE SEQUENCE [LARGE SCALE GENOMIC DNA]</scope>
    <source>
        <strain evidence="1">ST1C</strain>
    </source>
</reference>
<proteinExistence type="predicted"/>
<sequence>MQPTAHNFFKRFPVQETMSENTTTAIHRERVKKEILACVRHQSLYEEIYQSNGMSRTYQTAKIPDSEAQNTQKKDVYSSTLSGKTKVYDF</sequence>
<dbReference type="EMBL" id="SNRW01016088">
    <property type="protein sequence ID" value="KAA6369726.1"/>
    <property type="molecule type" value="Genomic_DNA"/>
</dbReference>
<dbReference type="Proteomes" id="UP000324800">
    <property type="component" value="Unassembled WGS sequence"/>
</dbReference>
<protein>
    <submittedName>
        <fullName evidence="1">Uncharacterized protein</fullName>
    </submittedName>
</protein>
<name>A0A5J4UG40_9EUKA</name>
<gene>
    <name evidence="1" type="ORF">EZS28_034747</name>
</gene>
<evidence type="ECO:0000313" key="1">
    <source>
        <dbReference type="EMBL" id="KAA6369726.1"/>
    </source>
</evidence>
<dbReference type="AlphaFoldDB" id="A0A5J4UG40"/>